<gene>
    <name evidence="2" type="ORF">Prubr_63660</name>
</gene>
<protein>
    <submittedName>
        <fullName evidence="2">Uncharacterized protein</fullName>
    </submittedName>
</protein>
<feature type="compositionally biased region" description="Basic and acidic residues" evidence="1">
    <location>
        <begin position="35"/>
        <end position="54"/>
    </location>
</feature>
<name>A0A810NDI0_9ACTN</name>
<evidence type="ECO:0000313" key="2">
    <source>
        <dbReference type="EMBL" id="BCJ69345.1"/>
    </source>
</evidence>
<evidence type="ECO:0000256" key="1">
    <source>
        <dbReference type="SAM" id="MobiDB-lite"/>
    </source>
</evidence>
<reference evidence="2" key="1">
    <citation type="submission" date="2020-08" db="EMBL/GenBank/DDBJ databases">
        <title>Whole genome shotgun sequence of Polymorphospora rubra NBRC 101157.</title>
        <authorList>
            <person name="Komaki H."/>
            <person name="Tamura T."/>
        </authorList>
    </citation>
    <scope>NUCLEOTIDE SEQUENCE</scope>
    <source>
        <strain evidence="2">NBRC 101157</strain>
    </source>
</reference>
<keyword evidence="3" id="KW-1185">Reference proteome</keyword>
<proteinExistence type="predicted"/>
<dbReference type="Proteomes" id="UP000680866">
    <property type="component" value="Chromosome"/>
</dbReference>
<dbReference type="AlphaFoldDB" id="A0A810NDI0"/>
<organism evidence="2 3">
    <name type="scientific">Polymorphospora rubra</name>
    <dbReference type="NCBI Taxonomy" id="338584"/>
    <lineage>
        <taxon>Bacteria</taxon>
        <taxon>Bacillati</taxon>
        <taxon>Actinomycetota</taxon>
        <taxon>Actinomycetes</taxon>
        <taxon>Micromonosporales</taxon>
        <taxon>Micromonosporaceae</taxon>
        <taxon>Polymorphospora</taxon>
    </lineage>
</organism>
<evidence type="ECO:0000313" key="3">
    <source>
        <dbReference type="Proteomes" id="UP000680866"/>
    </source>
</evidence>
<sequence length="74" mass="8048">MERLRGGELVGVEAGPQPGELVTEGRYAAVGRHPGATEHDDPTRLAKEWGDPRRQNTLHPADPAIRARSPVSTR</sequence>
<accession>A0A810NDI0</accession>
<dbReference type="EMBL" id="AP023359">
    <property type="protein sequence ID" value="BCJ69345.1"/>
    <property type="molecule type" value="Genomic_DNA"/>
</dbReference>
<dbReference type="KEGG" id="pry:Prubr_63660"/>
<feature type="region of interest" description="Disordered" evidence="1">
    <location>
        <begin position="32"/>
        <end position="74"/>
    </location>
</feature>